<keyword evidence="1" id="KW-1133">Transmembrane helix</keyword>
<comment type="caution">
    <text evidence="2">The sequence shown here is derived from an EMBL/GenBank/DDBJ whole genome shotgun (WGS) entry which is preliminary data.</text>
</comment>
<accession>A0A0G0PSP8</accession>
<sequence>MKIDFKKFKLKEKIVLLNAVILTVIAVILIFLIFPSVTLIRKIQINIQSQLIELENKYNKAQALRQTSSNLKKVEPLVGLLDRGYIKQEKEIEFITNLEELAVKNRITQKLNLGSIKINKTPQKVTLQIFTKGKFEDQVRYLKGLEKLNYYSNVKNVEIIKDTAKKDGDTKMVLLVDTYWQ</sequence>
<evidence type="ECO:0000256" key="1">
    <source>
        <dbReference type="SAM" id="Phobius"/>
    </source>
</evidence>
<name>A0A0G0PSP8_9BACT</name>
<dbReference type="AlphaFoldDB" id="A0A0G0PSP8"/>
<keyword evidence="1" id="KW-0812">Transmembrane</keyword>
<organism evidence="2 3">
    <name type="scientific">Candidatus Falkowbacteria bacterium GW2011_GWF2_39_8</name>
    <dbReference type="NCBI Taxonomy" id="1618642"/>
    <lineage>
        <taxon>Bacteria</taxon>
        <taxon>Candidatus Falkowiibacteriota</taxon>
    </lineage>
</organism>
<dbReference type="Proteomes" id="UP000034137">
    <property type="component" value="Unassembled WGS sequence"/>
</dbReference>
<keyword evidence="1" id="KW-0472">Membrane</keyword>
<evidence type="ECO:0000313" key="3">
    <source>
        <dbReference type="Proteomes" id="UP000034137"/>
    </source>
</evidence>
<dbReference type="InterPro" id="IPR014717">
    <property type="entry name" value="Transl_elong_EF1B/ribsomal_bS6"/>
</dbReference>
<dbReference type="EMBL" id="LBXO01000070">
    <property type="protein sequence ID" value="KKR31184.1"/>
    <property type="molecule type" value="Genomic_DNA"/>
</dbReference>
<dbReference type="Gene3D" id="3.30.70.60">
    <property type="match status" value="1"/>
</dbReference>
<protein>
    <submittedName>
        <fullName evidence="2">Uncharacterized protein</fullName>
    </submittedName>
</protein>
<gene>
    <name evidence="2" type="ORF">UT64_C0070G0012</name>
</gene>
<reference evidence="2 3" key="1">
    <citation type="journal article" date="2015" name="Nature">
        <title>rRNA introns, odd ribosomes, and small enigmatic genomes across a large radiation of phyla.</title>
        <authorList>
            <person name="Brown C.T."/>
            <person name="Hug L.A."/>
            <person name="Thomas B.C."/>
            <person name="Sharon I."/>
            <person name="Castelle C.J."/>
            <person name="Singh A."/>
            <person name="Wilkins M.J."/>
            <person name="Williams K.H."/>
            <person name="Banfield J.F."/>
        </authorList>
    </citation>
    <scope>NUCLEOTIDE SEQUENCE [LARGE SCALE GENOMIC DNA]</scope>
</reference>
<feature type="transmembrane region" description="Helical" evidence="1">
    <location>
        <begin position="14"/>
        <end position="34"/>
    </location>
</feature>
<proteinExistence type="predicted"/>
<evidence type="ECO:0000313" key="2">
    <source>
        <dbReference type="EMBL" id="KKR31184.1"/>
    </source>
</evidence>